<evidence type="ECO:0000313" key="1">
    <source>
        <dbReference type="EMBL" id="KKM20888.1"/>
    </source>
</evidence>
<proteinExistence type="predicted"/>
<gene>
    <name evidence="1" type="ORF">LCGC14_1641010</name>
</gene>
<dbReference type="EMBL" id="LAZR01013676">
    <property type="protein sequence ID" value="KKM20888.1"/>
    <property type="molecule type" value="Genomic_DNA"/>
</dbReference>
<accession>A0A0F9KFF9</accession>
<reference evidence="1" key="1">
    <citation type="journal article" date="2015" name="Nature">
        <title>Complex archaea that bridge the gap between prokaryotes and eukaryotes.</title>
        <authorList>
            <person name="Spang A."/>
            <person name="Saw J.H."/>
            <person name="Jorgensen S.L."/>
            <person name="Zaremba-Niedzwiedzka K."/>
            <person name="Martijn J."/>
            <person name="Lind A.E."/>
            <person name="van Eijk R."/>
            <person name="Schleper C."/>
            <person name="Guy L."/>
            <person name="Ettema T.J."/>
        </authorList>
    </citation>
    <scope>NUCLEOTIDE SEQUENCE</scope>
</reference>
<protein>
    <submittedName>
        <fullName evidence="1">Uncharacterized protein</fullName>
    </submittedName>
</protein>
<dbReference type="AlphaFoldDB" id="A0A0F9KFF9"/>
<organism evidence="1">
    <name type="scientific">marine sediment metagenome</name>
    <dbReference type="NCBI Taxonomy" id="412755"/>
    <lineage>
        <taxon>unclassified sequences</taxon>
        <taxon>metagenomes</taxon>
        <taxon>ecological metagenomes</taxon>
    </lineage>
</organism>
<name>A0A0F9KFF9_9ZZZZ</name>
<sequence>MKVTSKAIKFWDNMFDEIEHKVEEAIKLYLKEIKGQNTSYSMYYGVRMGDGLPVRVVKNASCSCHPEMETVFTLSAREIVFPSLLINRLRKEEKVIK</sequence>
<comment type="caution">
    <text evidence="1">The sequence shown here is derived from an EMBL/GenBank/DDBJ whole genome shotgun (WGS) entry which is preliminary data.</text>
</comment>